<proteinExistence type="inferred from homology"/>
<dbReference type="GO" id="GO:0005524">
    <property type="term" value="F:ATP binding"/>
    <property type="evidence" value="ECO:0007669"/>
    <property type="project" value="UniProtKB-KW"/>
</dbReference>
<reference evidence="3" key="1">
    <citation type="submission" date="2007-07" db="EMBL/GenBank/DDBJ databases">
        <title>PCAP assembly of the Caenorhabditis remanei genome.</title>
        <authorList>
            <consortium name="The Caenorhabditis remanei Sequencing Consortium"/>
            <person name="Wilson R.K."/>
        </authorList>
    </citation>
    <scope>NUCLEOTIDE SEQUENCE [LARGE SCALE GENOMIC DNA]</scope>
    <source>
        <strain evidence="3">PB4641</strain>
    </source>
</reference>
<comment type="similarity">
    <text evidence="1">Belongs to the helicase family.</text>
</comment>
<dbReference type="Gene3D" id="3.40.50.300">
    <property type="entry name" value="P-loop containing nucleotide triphosphate hydrolases"/>
    <property type="match status" value="1"/>
</dbReference>
<dbReference type="InterPro" id="IPR027417">
    <property type="entry name" value="P-loop_NTPase"/>
</dbReference>
<dbReference type="Pfam" id="PF05970">
    <property type="entry name" value="PIF1"/>
    <property type="match status" value="1"/>
</dbReference>
<dbReference type="AlphaFoldDB" id="E3MNY8"/>
<sequence>MFTIFLSDIVAPSKVQLQIAACQGVQSRLYRDRGEELDMDDPEVIKSLSSSFNKVRGFRPYWQEVKTRLKFHLANYGAPTWFVTMSAVTSVLNPLLALLQMTEEPLTNRAVTDLPFDSRFPNGSCAGVKVDDDVLHGSPLCGLIRRSHRRKCSSPPGGVPIRRAARSRRWTGMEEDTPVQGVWSCHFGSATRLVPLEILHVLEQRNVGSKQRLERQHAGNHSHLIVIANESANDVSSPFYRQKTSGILMQGMNKRFNLAKQKIARFYIPDHDDNSPSSSEDFYRRLCLLFIPWRDETALLGTFRQETYFETLMAYMEQLKTVSVLAHADIVKCLSVYRNFKKDQREARSKAEQIKDFLQNASQEADVEEFQVERRIVNATEHEAEVMQLNAKQLQLFELVIDKIREMTQFSMYCSGTAGVGRSFAIKCIADAIELEFGSRTNQMSEPAVLLSAPTGWAALSIKGQTLHSLLGFDVQTGPEGAIANLSDKRRDIRRLLFKNVKLLIVDEISMTSRNHCVWGSAPITTCQGAAVFKGISSYTAKKLFGGIGAGVNLWKQFDYFELTGNMRQQNDGEFADLLGRMLLAALTDDDNIILSERQIPNPFNVDPLMSAARFYENLVKDDPTAMTLLSHRTDVDSFNSDIINHVEEEKFTVEAVDKSKMIASVPTGRERSIIAKVDETIPTGHSTSLGDNDGGLRSHLYQCKSDVKKKHGSSKRTGKWTNRCPGECTVCRRVRSQVGNQFPIDLAFAVTIHKSQGLTLKNVILATKSIFADAQFFVGASRVKTLQGLHFVDIDFDKVKADKAAIQEYDRLKLLPSLL</sequence>
<dbReference type="EC" id="5.6.2.3" evidence="1"/>
<organism evidence="4">
    <name type="scientific">Caenorhabditis remanei</name>
    <name type="common">Caenorhabditis vulgaris</name>
    <dbReference type="NCBI Taxonomy" id="31234"/>
    <lineage>
        <taxon>Eukaryota</taxon>
        <taxon>Metazoa</taxon>
        <taxon>Ecdysozoa</taxon>
        <taxon>Nematoda</taxon>
        <taxon>Chromadorea</taxon>
        <taxon>Rhabditida</taxon>
        <taxon>Rhabditina</taxon>
        <taxon>Rhabditomorpha</taxon>
        <taxon>Rhabditoidea</taxon>
        <taxon>Rhabditidae</taxon>
        <taxon>Peloderinae</taxon>
        <taxon>Caenorhabditis</taxon>
    </lineage>
</organism>
<dbReference type="InterPro" id="IPR051055">
    <property type="entry name" value="PIF1_helicase"/>
</dbReference>
<keyword evidence="1" id="KW-0227">DNA damage</keyword>
<dbReference type="InterPro" id="IPR010285">
    <property type="entry name" value="DNA_helicase_pif1-like_DEAD"/>
</dbReference>
<protein>
    <recommendedName>
        <fullName evidence="1">ATP-dependent DNA helicase</fullName>
        <ecNumber evidence="1">5.6.2.3</ecNumber>
    </recommendedName>
</protein>
<dbReference type="GO" id="GO:0000723">
    <property type="term" value="P:telomere maintenance"/>
    <property type="evidence" value="ECO:0007669"/>
    <property type="project" value="InterPro"/>
</dbReference>
<dbReference type="PANTHER" id="PTHR47642:SF6">
    <property type="entry name" value="ATP-DEPENDENT DNA HELICASE"/>
    <property type="match status" value="1"/>
</dbReference>
<dbReference type="EMBL" id="DS268461">
    <property type="protein sequence ID" value="EFP06260.1"/>
    <property type="molecule type" value="Genomic_DNA"/>
</dbReference>
<keyword evidence="1" id="KW-0233">DNA recombination</keyword>
<dbReference type="HOGENOM" id="CLU_344916_0_0_1"/>
<keyword evidence="1" id="KW-0378">Hydrolase</keyword>
<dbReference type="Proteomes" id="UP000008281">
    <property type="component" value="Unassembled WGS sequence"/>
</dbReference>
<keyword evidence="1" id="KW-0067">ATP-binding</keyword>
<dbReference type="GO" id="GO:0016887">
    <property type="term" value="F:ATP hydrolysis activity"/>
    <property type="evidence" value="ECO:0007669"/>
    <property type="project" value="RHEA"/>
</dbReference>
<evidence type="ECO:0000259" key="2">
    <source>
        <dbReference type="Pfam" id="PF05970"/>
    </source>
</evidence>
<dbReference type="InParanoid" id="E3MNY8"/>
<dbReference type="OrthoDB" id="432234at2759"/>
<dbReference type="CDD" id="cd18809">
    <property type="entry name" value="SF1_C_RecD"/>
    <property type="match status" value="1"/>
</dbReference>
<dbReference type="GO" id="GO:0043139">
    <property type="term" value="F:5'-3' DNA helicase activity"/>
    <property type="evidence" value="ECO:0007669"/>
    <property type="project" value="UniProtKB-EC"/>
</dbReference>
<dbReference type="GO" id="GO:0006310">
    <property type="term" value="P:DNA recombination"/>
    <property type="evidence" value="ECO:0007669"/>
    <property type="project" value="UniProtKB-KW"/>
</dbReference>
<feature type="domain" description="DNA helicase Pif1-like DEAD-box helicase" evidence="2">
    <location>
        <begin position="388"/>
        <end position="515"/>
    </location>
</feature>
<keyword evidence="1" id="KW-0547">Nucleotide-binding</keyword>
<dbReference type="SUPFAM" id="SSF52540">
    <property type="entry name" value="P-loop containing nucleoside triphosphate hydrolases"/>
    <property type="match status" value="2"/>
</dbReference>
<keyword evidence="4" id="KW-1185">Reference proteome</keyword>
<gene>
    <name evidence="3" type="ORF">CRE_06753</name>
</gene>
<dbReference type="GO" id="GO:0006281">
    <property type="term" value="P:DNA repair"/>
    <property type="evidence" value="ECO:0007669"/>
    <property type="project" value="UniProtKB-KW"/>
</dbReference>
<keyword evidence="1" id="KW-0347">Helicase</keyword>
<evidence type="ECO:0000313" key="4">
    <source>
        <dbReference type="Proteomes" id="UP000008281"/>
    </source>
</evidence>
<dbReference type="STRING" id="31234.E3MNY8"/>
<comment type="cofactor">
    <cofactor evidence="1">
        <name>Mg(2+)</name>
        <dbReference type="ChEBI" id="CHEBI:18420"/>
    </cofactor>
</comment>
<dbReference type="PANTHER" id="PTHR47642">
    <property type="entry name" value="ATP-DEPENDENT DNA HELICASE"/>
    <property type="match status" value="1"/>
</dbReference>
<comment type="catalytic activity">
    <reaction evidence="1">
        <text>ATP + H2O = ADP + phosphate + H(+)</text>
        <dbReference type="Rhea" id="RHEA:13065"/>
        <dbReference type="ChEBI" id="CHEBI:15377"/>
        <dbReference type="ChEBI" id="CHEBI:15378"/>
        <dbReference type="ChEBI" id="CHEBI:30616"/>
        <dbReference type="ChEBI" id="CHEBI:43474"/>
        <dbReference type="ChEBI" id="CHEBI:456216"/>
        <dbReference type="EC" id="5.6.2.3"/>
    </reaction>
</comment>
<name>E3MNY8_CAERE</name>
<keyword evidence="1" id="KW-0234">DNA repair</keyword>
<accession>E3MNY8</accession>
<dbReference type="eggNOG" id="KOG0987">
    <property type="taxonomic scope" value="Eukaryota"/>
</dbReference>
<evidence type="ECO:0000256" key="1">
    <source>
        <dbReference type="RuleBase" id="RU363044"/>
    </source>
</evidence>
<evidence type="ECO:0000313" key="3">
    <source>
        <dbReference type="EMBL" id="EFP06260.1"/>
    </source>
</evidence>